<evidence type="ECO:0000259" key="7">
    <source>
        <dbReference type="PROSITE" id="PS51194"/>
    </source>
</evidence>
<dbReference type="InterPro" id="IPR001650">
    <property type="entry name" value="Helicase_C-like"/>
</dbReference>
<dbReference type="SMART" id="SM00487">
    <property type="entry name" value="DEXDc"/>
    <property type="match status" value="1"/>
</dbReference>
<feature type="region of interest" description="Disordered" evidence="5">
    <location>
        <begin position="554"/>
        <end position="594"/>
    </location>
</feature>
<dbReference type="PANTHER" id="PTHR47959:SF24">
    <property type="entry name" value="ATP-DEPENDENT RNA HELICASE"/>
    <property type="match status" value="1"/>
</dbReference>
<dbReference type="OrthoDB" id="3370at2759"/>
<dbReference type="AlphaFoldDB" id="A0A9D4YWQ8"/>
<feature type="region of interest" description="Disordered" evidence="5">
    <location>
        <begin position="1"/>
        <end position="49"/>
    </location>
</feature>
<dbReference type="SUPFAM" id="SSF52540">
    <property type="entry name" value="P-loop containing nucleoside triphosphate hydrolases"/>
    <property type="match status" value="1"/>
</dbReference>
<dbReference type="GO" id="GO:0005829">
    <property type="term" value="C:cytosol"/>
    <property type="evidence" value="ECO:0007669"/>
    <property type="project" value="TreeGrafter"/>
</dbReference>
<evidence type="ECO:0008006" key="10">
    <source>
        <dbReference type="Google" id="ProtNLM"/>
    </source>
</evidence>
<feature type="compositionally biased region" description="Low complexity" evidence="5">
    <location>
        <begin position="24"/>
        <end position="38"/>
    </location>
</feature>
<dbReference type="PANTHER" id="PTHR47959">
    <property type="entry name" value="ATP-DEPENDENT RNA HELICASE RHLE-RELATED"/>
    <property type="match status" value="1"/>
</dbReference>
<dbReference type="InterPro" id="IPR014001">
    <property type="entry name" value="Helicase_ATP-bd"/>
</dbReference>
<comment type="caution">
    <text evidence="8">The sequence shown here is derived from an EMBL/GenBank/DDBJ whole genome shotgun (WGS) entry which is preliminary data.</text>
</comment>
<feature type="domain" description="Helicase C-terminal" evidence="7">
    <location>
        <begin position="360"/>
        <end position="508"/>
    </location>
</feature>
<evidence type="ECO:0000313" key="8">
    <source>
        <dbReference type="EMBL" id="KAI3430318.1"/>
    </source>
</evidence>
<dbReference type="InterPro" id="IPR011545">
    <property type="entry name" value="DEAD/DEAH_box_helicase_dom"/>
</dbReference>
<dbReference type="Proteomes" id="UP001055712">
    <property type="component" value="Unassembled WGS sequence"/>
</dbReference>
<dbReference type="SMART" id="SM00490">
    <property type="entry name" value="HELICc"/>
    <property type="match status" value="1"/>
</dbReference>
<feature type="compositionally biased region" description="Low complexity" evidence="5">
    <location>
        <begin position="554"/>
        <end position="570"/>
    </location>
</feature>
<proteinExistence type="predicted"/>
<accession>A0A9D4YWQ8</accession>
<evidence type="ECO:0000256" key="1">
    <source>
        <dbReference type="ARBA" id="ARBA00022741"/>
    </source>
</evidence>
<dbReference type="EMBL" id="SIDB01000007">
    <property type="protein sequence ID" value="KAI3430318.1"/>
    <property type="molecule type" value="Genomic_DNA"/>
</dbReference>
<evidence type="ECO:0000256" key="5">
    <source>
        <dbReference type="SAM" id="MobiDB-lite"/>
    </source>
</evidence>
<dbReference type="InterPro" id="IPR027417">
    <property type="entry name" value="P-loop_NTPase"/>
</dbReference>
<evidence type="ECO:0000256" key="3">
    <source>
        <dbReference type="ARBA" id="ARBA00022806"/>
    </source>
</evidence>
<evidence type="ECO:0000259" key="6">
    <source>
        <dbReference type="PROSITE" id="PS51192"/>
    </source>
</evidence>
<dbReference type="Gene3D" id="3.40.50.300">
    <property type="entry name" value="P-loop containing nucleotide triphosphate hydrolases"/>
    <property type="match status" value="2"/>
</dbReference>
<dbReference type="Pfam" id="PF00270">
    <property type="entry name" value="DEAD"/>
    <property type="match status" value="1"/>
</dbReference>
<evidence type="ECO:0000313" key="9">
    <source>
        <dbReference type="Proteomes" id="UP001055712"/>
    </source>
</evidence>
<sequence length="594" mass="61874">MPPTATSRAAVGVKAAAGSHDSDAPAAQLDSPAAATATEEGSREGNGMMPDEAARAASKKRAGKAAPVLPWMRVPVAIEASEGTPLDEVQGLDPRLRTALEGTGIEGLFPVQTVVWRETAGGASSAHDVCICAPTGSGKTLAYALPVLQALAGRRLPLLRALAVLPTRDLAAQVFGVLRALCPALGLTACLAAGKAGLAAEAELLAAGGVDIVVATPGRLIAHLEGTPGFSLSHLRFLIVDETDRLLRQAYQGWLPKVMAALQGSGSCGGGADTPAETPAAVLAAAAVLPLEQQQGRALGHRVVKLVVSATLTHDPSKIDRLGLYCPRYIAMSAVDHRYQLPRSLQELKLVVPAERKPAALAALLQELQGEQTIIFTSSVESTHRLCLLLAALPCLSGAAVEFSSLVAPAERAAHLEAFRSGRAQVLVCSDAMTRGMDVEGVHNVVNYDAPVYVKTYVHRAGRTARAGRSGRVFTLLRHEDVRHFKDMLRKADNTFVKDHRLDKGALEAVRDDVDTALERMAAVLQSESEAVRPGQLAAAATAAPAAGADVGAGAAKAGAAAAGQGQERQQQAERGTASKRRKVTGVPEFSLLV</sequence>
<evidence type="ECO:0000256" key="4">
    <source>
        <dbReference type="ARBA" id="ARBA00022840"/>
    </source>
</evidence>
<gene>
    <name evidence="8" type="ORF">D9Q98_004914</name>
</gene>
<keyword evidence="1" id="KW-0547">Nucleotide-binding</keyword>
<dbReference type="GO" id="GO:0005524">
    <property type="term" value="F:ATP binding"/>
    <property type="evidence" value="ECO:0007669"/>
    <property type="project" value="UniProtKB-KW"/>
</dbReference>
<dbReference type="PROSITE" id="PS51194">
    <property type="entry name" value="HELICASE_CTER"/>
    <property type="match status" value="1"/>
</dbReference>
<dbReference type="CDD" id="cd18787">
    <property type="entry name" value="SF2_C_DEAD"/>
    <property type="match status" value="1"/>
</dbReference>
<keyword evidence="9" id="KW-1185">Reference proteome</keyword>
<reference evidence="8" key="1">
    <citation type="journal article" date="2019" name="Plant J.">
        <title>Chlorella vulgaris genome assembly and annotation reveals the molecular basis for metabolic acclimation to high light conditions.</title>
        <authorList>
            <person name="Cecchin M."/>
            <person name="Marcolungo L."/>
            <person name="Rossato M."/>
            <person name="Girolomoni L."/>
            <person name="Cosentino E."/>
            <person name="Cuine S."/>
            <person name="Li-Beisson Y."/>
            <person name="Delledonne M."/>
            <person name="Ballottari M."/>
        </authorList>
    </citation>
    <scope>NUCLEOTIDE SEQUENCE</scope>
    <source>
        <strain evidence="8">211/11P</strain>
    </source>
</reference>
<keyword evidence="2" id="KW-0378">Hydrolase</keyword>
<keyword evidence="3" id="KW-0347">Helicase</keyword>
<dbReference type="PROSITE" id="PS51192">
    <property type="entry name" value="HELICASE_ATP_BIND_1"/>
    <property type="match status" value="1"/>
</dbReference>
<keyword evidence="4" id="KW-0067">ATP-binding</keyword>
<dbReference type="GO" id="GO:0003724">
    <property type="term" value="F:RNA helicase activity"/>
    <property type="evidence" value="ECO:0007669"/>
    <property type="project" value="TreeGrafter"/>
</dbReference>
<dbReference type="GO" id="GO:0016787">
    <property type="term" value="F:hydrolase activity"/>
    <property type="evidence" value="ECO:0007669"/>
    <property type="project" value="UniProtKB-KW"/>
</dbReference>
<protein>
    <recommendedName>
        <fullName evidence="10">DEAD-box ATP-dependent RNA helicase 1</fullName>
    </recommendedName>
</protein>
<name>A0A9D4YWQ8_CHLVU</name>
<feature type="domain" description="Helicase ATP-binding" evidence="6">
    <location>
        <begin position="120"/>
        <end position="330"/>
    </location>
</feature>
<reference evidence="8" key="2">
    <citation type="submission" date="2020-11" db="EMBL/GenBank/DDBJ databases">
        <authorList>
            <person name="Cecchin M."/>
            <person name="Marcolungo L."/>
            <person name="Rossato M."/>
            <person name="Girolomoni L."/>
            <person name="Cosentino E."/>
            <person name="Cuine S."/>
            <person name="Li-Beisson Y."/>
            <person name="Delledonne M."/>
            <person name="Ballottari M."/>
        </authorList>
    </citation>
    <scope>NUCLEOTIDE SEQUENCE</scope>
    <source>
        <strain evidence="8">211/11P</strain>
        <tissue evidence="8">Whole cell</tissue>
    </source>
</reference>
<dbReference type="InterPro" id="IPR050079">
    <property type="entry name" value="DEAD_box_RNA_helicase"/>
</dbReference>
<organism evidence="8 9">
    <name type="scientific">Chlorella vulgaris</name>
    <name type="common">Green alga</name>
    <dbReference type="NCBI Taxonomy" id="3077"/>
    <lineage>
        <taxon>Eukaryota</taxon>
        <taxon>Viridiplantae</taxon>
        <taxon>Chlorophyta</taxon>
        <taxon>core chlorophytes</taxon>
        <taxon>Trebouxiophyceae</taxon>
        <taxon>Chlorellales</taxon>
        <taxon>Chlorellaceae</taxon>
        <taxon>Chlorella clade</taxon>
        <taxon>Chlorella</taxon>
    </lineage>
</organism>
<dbReference type="GO" id="GO:0003676">
    <property type="term" value="F:nucleic acid binding"/>
    <property type="evidence" value="ECO:0007669"/>
    <property type="project" value="InterPro"/>
</dbReference>
<dbReference type="Pfam" id="PF00271">
    <property type="entry name" value="Helicase_C"/>
    <property type="match status" value="1"/>
</dbReference>
<evidence type="ECO:0000256" key="2">
    <source>
        <dbReference type="ARBA" id="ARBA00022801"/>
    </source>
</evidence>